<dbReference type="AlphaFoldDB" id="A0AAN7PHI0"/>
<gene>
    <name evidence="2" type="ORF">RN001_002659</name>
</gene>
<name>A0AAN7PHI0_9COLE</name>
<feature type="region of interest" description="Disordered" evidence="1">
    <location>
        <begin position="226"/>
        <end position="245"/>
    </location>
</feature>
<feature type="compositionally biased region" description="Low complexity" evidence="1">
    <location>
        <begin position="231"/>
        <end position="243"/>
    </location>
</feature>
<dbReference type="PANTHER" id="PTHR33480">
    <property type="entry name" value="SET DOMAIN-CONTAINING PROTEIN-RELATED"/>
    <property type="match status" value="1"/>
</dbReference>
<dbReference type="EMBL" id="JARPUR010000001">
    <property type="protein sequence ID" value="KAK4886388.1"/>
    <property type="molecule type" value="Genomic_DNA"/>
</dbReference>
<evidence type="ECO:0000313" key="2">
    <source>
        <dbReference type="EMBL" id="KAK4886388.1"/>
    </source>
</evidence>
<evidence type="ECO:0000256" key="1">
    <source>
        <dbReference type="SAM" id="MobiDB-lite"/>
    </source>
</evidence>
<feature type="compositionally biased region" description="Polar residues" evidence="1">
    <location>
        <begin position="525"/>
        <end position="543"/>
    </location>
</feature>
<dbReference type="PANTHER" id="PTHR33480:SF5">
    <property type="entry name" value="SI:DKEY-51D8.9"/>
    <property type="match status" value="1"/>
</dbReference>
<accession>A0AAN7PHI0</accession>
<keyword evidence="3" id="KW-1185">Reference proteome</keyword>
<dbReference type="Proteomes" id="UP001353858">
    <property type="component" value="Unassembled WGS sequence"/>
</dbReference>
<sequence length="689" mass="77907">MYALVRYQEDSILFICKQSNIFTSNGTIKAKWINGKFYPANVLCIHTSKIILENLRGSLLSKPVVELEPPCSTNETLPLLATSKDTTNLLSNDDNNSTAFNLVTNLSNLTDSPVLVSSFNHSVQRNATYQESHIEVIASTSLNQITLEPVDDLIISNSNEIVHVSPVAITSENEEKLRNGEYIEHNYPLNDQSILEDNCVNVNRRLCFGDNDDCFDNLDGDPDYIYNKDVSNSSDSNSSDSNSQELFTENIDVRSRSIENVEVSSQCHTASSSNTTASKENFDRSCVILPNLHTSLVVDSPINISGVQVTYGKRTNRRYLCIYCKGLFAKLPQHLQLKHKDEPAVKKFLDLPPSCYERKKILETIRRQGDFLHNTSHELNSEHQRQKVIKLPSKEDIRALAAYVRSGRRAAYEALRNYKDGPFAVDAWTNLAMYTLISMLVFNRRRPGELERITLRDYQSLHAVDELTSGDNKLTQKEYDATKFYKRFEIRDDGSSASENEDLKVSNLSTEIDIHTCNSVSSTNSNLQDFVPSASNEVQSNGSTKKRRVNRNSGPKLPWSDEEQNHVREVFADCFINHKLPSLSRLATATENPLLNNRSPQSIKLWIANQLALIKNGGTKACIRSRWTKEMKTALYDAFGHHIAGNTLPCNTELRQAQVKYPLLRDKTIGALKISIKNERERIKRGKFI</sequence>
<reference evidence="3" key="1">
    <citation type="submission" date="2023-01" db="EMBL/GenBank/DDBJ databases">
        <title>Key to firefly adult light organ development and bioluminescence: homeobox transcription factors regulate luciferase expression and transportation to peroxisome.</title>
        <authorList>
            <person name="Fu X."/>
        </authorList>
    </citation>
    <scope>NUCLEOTIDE SEQUENCE [LARGE SCALE GENOMIC DNA]</scope>
</reference>
<feature type="region of interest" description="Disordered" evidence="1">
    <location>
        <begin position="525"/>
        <end position="561"/>
    </location>
</feature>
<organism evidence="2 3">
    <name type="scientific">Aquatica leii</name>
    <dbReference type="NCBI Taxonomy" id="1421715"/>
    <lineage>
        <taxon>Eukaryota</taxon>
        <taxon>Metazoa</taxon>
        <taxon>Ecdysozoa</taxon>
        <taxon>Arthropoda</taxon>
        <taxon>Hexapoda</taxon>
        <taxon>Insecta</taxon>
        <taxon>Pterygota</taxon>
        <taxon>Neoptera</taxon>
        <taxon>Endopterygota</taxon>
        <taxon>Coleoptera</taxon>
        <taxon>Polyphaga</taxon>
        <taxon>Elateriformia</taxon>
        <taxon>Elateroidea</taxon>
        <taxon>Lampyridae</taxon>
        <taxon>Luciolinae</taxon>
        <taxon>Aquatica</taxon>
    </lineage>
</organism>
<proteinExistence type="predicted"/>
<protein>
    <submittedName>
        <fullName evidence="2">Uncharacterized protein</fullName>
    </submittedName>
</protein>
<comment type="caution">
    <text evidence="2">The sequence shown here is derived from an EMBL/GenBank/DDBJ whole genome shotgun (WGS) entry which is preliminary data.</text>
</comment>
<evidence type="ECO:0000313" key="3">
    <source>
        <dbReference type="Proteomes" id="UP001353858"/>
    </source>
</evidence>